<keyword evidence="2" id="KW-0012">Acyltransferase</keyword>
<comment type="caution">
    <text evidence="4">The sequence shown here is derived from an EMBL/GenBank/DDBJ whole genome shotgun (WGS) entry which is preliminary data.</text>
</comment>
<gene>
    <name evidence="4" type="ORF">I5731_02375</name>
</gene>
<dbReference type="AlphaFoldDB" id="A0A931HZU4"/>
<evidence type="ECO:0000259" key="3">
    <source>
        <dbReference type="PROSITE" id="PS51186"/>
    </source>
</evidence>
<dbReference type="PROSITE" id="PS51186">
    <property type="entry name" value="GNAT"/>
    <property type="match status" value="1"/>
</dbReference>
<sequence>MLAAVPSAVSACVFRREAPADAAAIEAIHEATFGPGRFARTAFRLREGVASVAALSLVAERQGQVVGSVRLTPILIGETAPALLLGPLAVLPELKSQGIGKALMRRSIDLARQDGHRLIVLVGDLPYYWPFGFRTVPPGKLGFPGPVDPARLLAAELVPGTLASVGGMVRADRTPAA</sequence>
<dbReference type="EMBL" id="JADZLT010000040">
    <property type="protein sequence ID" value="MBH0236656.1"/>
    <property type="molecule type" value="Genomic_DNA"/>
</dbReference>
<dbReference type="InterPro" id="IPR016181">
    <property type="entry name" value="Acyl_CoA_acyltransferase"/>
</dbReference>
<organism evidence="4 5">
    <name type="scientific">Methylobrevis albus</name>
    <dbReference type="NCBI Taxonomy" id="2793297"/>
    <lineage>
        <taxon>Bacteria</taxon>
        <taxon>Pseudomonadati</taxon>
        <taxon>Pseudomonadota</taxon>
        <taxon>Alphaproteobacteria</taxon>
        <taxon>Hyphomicrobiales</taxon>
        <taxon>Pleomorphomonadaceae</taxon>
        <taxon>Methylobrevis</taxon>
    </lineage>
</organism>
<evidence type="ECO:0000256" key="1">
    <source>
        <dbReference type="ARBA" id="ARBA00022679"/>
    </source>
</evidence>
<reference evidence="4" key="1">
    <citation type="submission" date="2020-12" db="EMBL/GenBank/DDBJ databases">
        <title>Methylobrevis albus sp. nov., isolated from fresh water lack sediment.</title>
        <authorList>
            <person name="Zou Q."/>
        </authorList>
    </citation>
    <scope>NUCLEOTIDE SEQUENCE</scope>
    <source>
        <strain evidence="4">L22</strain>
    </source>
</reference>
<evidence type="ECO:0000256" key="2">
    <source>
        <dbReference type="ARBA" id="ARBA00023315"/>
    </source>
</evidence>
<dbReference type="InterPro" id="IPR000182">
    <property type="entry name" value="GNAT_dom"/>
</dbReference>
<dbReference type="Pfam" id="PF00583">
    <property type="entry name" value="Acetyltransf_1"/>
    <property type="match status" value="1"/>
</dbReference>
<evidence type="ECO:0000313" key="4">
    <source>
        <dbReference type="EMBL" id="MBH0236656.1"/>
    </source>
</evidence>
<dbReference type="Gene3D" id="3.40.630.30">
    <property type="match status" value="1"/>
</dbReference>
<dbReference type="PANTHER" id="PTHR43877:SF1">
    <property type="entry name" value="ACETYLTRANSFERASE"/>
    <property type="match status" value="1"/>
</dbReference>
<dbReference type="CDD" id="cd04301">
    <property type="entry name" value="NAT_SF"/>
    <property type="match status" value="1"/>
</dbReference>
<evidence type="ECO:0000313" key="5">
    <source>
        <dbReference type="Proteomes" id="UP000631694"/>
    </source>
</evidence>
<dbReference type="Proteomes" id="UP000631694">
    <property type="component" value="Unassembled WGS sequence"/>
</dbReference>
<keyword evidence="5" id="KW-1185">Reference proteome</keyword>
<accession>A0A931HZU4</accession>
<feature type="domain" description="N-acetyltransferase" evidence="3">
    <location>
        <begin position="12"/>
        <end position="154"/>
    </location>
</feature>
<keyword evidence="1" id="KW-0808">Transferase</keyword>
<proteinExistence type="predicted"/>
<dbReference type="PANTHER" id="PTHR43877">
    <property type="entry name" value="AMINOALKYLPHOSPHONATE N-ACETYLTRANSFERASE-RELATED-RELATED"/>
    <property type="match status" value="1"/>
</dbReference>
<dbReference type="GO" id="GO:0016747">
    <property type="term" value="F:acyltransferase activity, transferring groups other than amino-acyl groups"/>
    <property type="evidence" value="ECO:0007669"/>
    <property type="project" value="InterPro"/>
</dbReference>
<name>A0A931HZU4_9HYPH</name>
<dbReference type="InterPro" id="IPR050832">
    <property type="entry name" value="Bact_Acetyltransf"/>
</dbReference>
<dbReference type="SUPFAM" id="SSF55729">
    <property type="entry name" value="Acyl-CoA N-acyltransferases (Nat)"/>
    <property type="match status" value="1"/>
</dbReference>
<protein>
    <submittedName>
        <fullName evidence="4">N-acetyltransferase</fullName>
    </submittedName>
</protein>